<organism evidence="6 7">
    <name type="scientific">Marinomonas sargassi</name>
    <dbReference type="NCBI Taxonomy" id="2984494"/>
    <lineage>
        <taxon>Bacteria</taxon>
        <taxon>Pseudomonadati</taxon>
        <taxon>Pseudomonadota</taxon>
        <taxon>Gammaproteobacteria</taxon>
        <taxon>Oceanospirillales</taxon>
        <taxon>Oceanospirillaceae</taxon>
        <taxon>Marinomonas</taxon>
    </lineage>
</organism>
<dbReference type="PROSITE" id="PS51737">
    <property type="entry name" value="RECOMBINASE_DNA_BIND"/>
    <property type="match status" value="1"/>
</dbReference>
<feature type="domain" description="Recombinase" evidence="5">
    <location>
        <begin position="178"/>
        <end position="295"/>
    </location>
</feature>
<dbReference type="CDD" id="cd00338">
    <property type="entry name" value="Ser_Recombinase"/>
    <property type="match status" value="1"/>
</dbReference>
<dbReference type="PANTHER" id="PTHR30461:SF2">
    <property type="entry name" value="SERINE RECOMBINASE PINE-RELATED"/>
    <property type="match status" value="1"/>
</dbReference>
<dbReference type="Gene3D" id="3.90.1750.20">
    <property type="entry name" value="Putative Large Serine Recombinase, Chain B, Domain 2"/>
    <property type="match status" value="1"/>
</dbReference>
<dbReference type="EMBL" id="JAOVZB010000002">
    <property type="protein sequence ID" value="MCV2402269.1"/>
    <property type="molecule type" value="Genomic_DNA"/>
</dbReference>
<evidence type="ECO:0000313" key="6">
    <source>
        <dbReference type="EMBL" id="MCV2402269.1"/>
    </source>
</evidence>
<dbReference type="RefSeq" id="WP_263529649.1">
    <property type="nucleotide sequence ID" value="NZ_JAOVZB010000002.1"/>
</dbReference>
<dbReference type="PANTHER" id="PTHR30461">
    <property type="entry name" value="DNA-INVERTASE FROM LAMBDOID PROPHAGE"/>
    <property type="match status" value="1"/>
</dbReference>
<evidence type="ECO:0000256" key="1">
    <source>
        <dbReference type="ARBA" id="ARBA00023125"/>
    </source>
</evidence>
<dbReference type="InterPro" id="IPR038109">
    <property type="entry name" value="DNA_bind_recomb_sf"/>
</dbReference>
<protein>
    <submittedName>
        <fullName evidence="6">Recombinase family protein</fullName>
    </submittedName>
</protein>
<dbReference type="InterPro" id="IPR011109">
    <property type="entry name" value="DNA_bind_recombinase_dom"/>
</dbReference>
<reference evidence="6 7" key="1">
    <citation type="submission" date="2022-10" db="EMBL/GenBank/DDBJ databases">
        <title>Marinomonas transparenta sp. nov. and Marinomonas sargassi sp. nov., isolated from marine alga (Sargassum natans (L.) Gaillon).</title>
        <authorList>
            <person name="Wang Y."/>
        </authorList>
    </citation>
    <scope>NUCLEOTIDE SEQUENCE [LARGE SCALE GENOMIC DNA]</scope>
    <source>
        <strain evidence="6 7">C2222</strain>
    </source>
</reference>
<evidence type="ECO:0000259" key="5">
    <source>
        <dbReference type="PROSITE" id="PS51737"/>
    </source>
</evidence>
<dbReference type="Gene3D" id="3.40.50.1390">
    <property type="entry name" value="Resolvase, N-terminal catalytic domain"/>
    <property type="match status" value="1"/>
</dbReference>
<keyword evidence="3" id="KW-0175">Coiled coil</keyword>
<gene>
    <name evidence="6" type="ORF">OFY17_05140</name>
</gene>
<proteinExistence type="predicted"/>
<name>A0ABT2YRJ2_9GAMM</name>
<feature type="coiled-coil region" evidence="3">
    <location>
        <begin position="391"/>
        <end position="455"/>
    </location>
</feature>
<accession>A0ABT2YRJ2</accession>
<dbReference type="InterPro" id="IPR050639">
    <property type="entry name" value="SSR_resolvase"/>
</dbReference>
<keyword evidence="7" id="KW-1185">Reference proteome</keyword>
<sequence>MNAQVYSYQRFSSPLQEKGTSLKRQTDYAIEVAEKHELRLNKDLVMTDKGLSAFHAEHVTKGALGIFIKAVEKGIVKAGSILIVESLDRLSRQTPWQAQTQFNELIGKGITIITANDDQVYNMKTLSKDPSKMFISIGVMMRAHEESLSKQKRSVKYIHKKIDDFEKNGKGDIAGSVPFWITRTKSGFELNKSSKIVKKIIEMYLNNTGLNLIARELTLSKIKTPTGKNNSWGVTTIRKILDSKALYGCNSFKLSYLIDGTKISENHELKNYYPSIISEEYYNLIQERKKKKASSRESYKKSVYLLTSYGKGRSICAVCGQALVSQLQKQMNRQKEYTKSVLRLHCTKHRETGDCCSSIKADELEKHFIHSVIGNVENQLFEPPAYDQKSIEAVQATIEKQEKKISSLMNEFSESDIPSIRKIAQKQIIEASEILEIKEKELESLKSKKSHWKIDEEQQRKIQSLAIKAENIDNFHDRSQLKQILMQSIKTIKVDLIGLNLTADFYNGCILTINYKNGTYQSHLYVNDKYGKNIYRKMNKME</sequence>
<keyword evidence="2" id="KW-0233">DNA recombination</keyword>
<dbReference type="SMART" id="SM00857">
    <property type="entry name" value="Resolvase"/>
    <property type="match status" value="1"/>
</dbReference>
<dbReference type="Pfam" id="PF00239">
    <property type="entry name" value="Resolvase"/>
    <property type="match status" value="1"/>
</dbReference>
<evidence type="ECO:0000256" key="2">
    <source>
        <dbReference type="ARBA" id="ARBA00023172"/>
    </source>
</evidence>
<dbReference type="PROSITE" id="PS51736">
    <property type="entry name" value="RECOMBINASES_3"/>
    <property type="match status" value="1"/>
</dbReference>
<dbReference type="InterPro" id="IPR006119">
    <property type="entry name" value="Resolv_N"/>
</dbReference>
<evidence type="ECO:0000259" key="4">
    <source>
        <dbReference type="PROSITE" id="PS51736"/>
    </source>
</evidence>
<dbReference type="Proteomes" id="UP001209713">
    <property type="component" value="Unassembled WGS sequence"/>
</dbReference>
<evidence type="ECO:0000256" key="3">
    <source>
        <dbReference type="SAM" id="Coils"/>
    </source>
</evidence>
<dbReference type="Pfam" id="PF07508">
    <property type="entry name" value="Recombinase"/>
    <property type="match status" value="1"/>
</dbReference>
<comment type="caution">
    <text evidence="6">The sequence shown here is derived from an EMBL/GenBank/DDBJ whole genome shotgun (WGS) entry which is preliminary data.</text>
</comment>
<keyword evidence="1" id="KW-0238">DNA-binding</keyword>
<feature type="domain" description="Resolvase/invertase-type recombinase catalytic" evidence="4">
    <location>
        <begin position="4"/>
        <end position="164"/>
    </location>
</feature>
<evidence type="ECO:0000313" key="7">
    <source>
        <dbReference type="Proteomes" id="UP001209713"/>
    </source>
</evidence>
<dbReference type="SUPFAM" id="SSF53041">
    <property type="entry name" value="Resolvase-like"/>
    <property type="match status" value="1"/>
</dbReference>
<dbReference type="InterPro" id="IPR036162">
    <property type="entry name" value="Resolvase-like_N_sf"/>
</dbReference>